<dbReference type="Gene3D" id="3.40.50.150">
    <property type="entry name" value="Vaccinia Virus protein VP39"/>
    <property type="match status" value="1"/>
</dbReference>
<reference evidence="1 2" key="2">
    <citation type="journal article" date="2016" name="Genome Announc.">
        <title>Complete Genome Sequence of Sphingopyxis macrogoltabida Strain 203N (NBRC 111659), a Polyethylene Glycol Degrader.</title>
        <authorList>
            <person name="Ohtsubo Y."/>
            <person name="Nonoyama S."/>
            <person name="Nagata Y."/>
            <person name="Numata M."/>
            <person name="Tsuchikane K."/>
            <person name="Hosoyama A."/>
            <person name="Yamazoe A."/>
            <person name="Tsuda M."/>
            <person name="Fujita N."/>
            <person name="Kawai F."/>
        </authorList>
    </citation>
    <scope>NUCLEOTIDE SEQUENCE [LARGE SCALE GENOMIC DNA]</scope>
    <source>
        <strain evidence="1 2">203N</strain>
    </source>
</reference>
<reference evidence="2" key="1">
    <citation type="submission" date="2015-11" db="EMBL/GenBank/DDBJ databases">
        <title>Complete genome sequence of a polyethylene-glycol degrader Sphingopyxis macrogoltabida 203N (NBRC 111659).</title>
        <authorList>
            <person name="Yoshiyuki O."/>
            <person name="Shouta N."/>
            <person name="Nagata Y."/>
            <person name="Numata M."/>
            <person name="Tsuchikane K."/>
            <person name="Hosoyama A."/>
            <person name="Yamazoe A."/>
            <person name="Tsuda M."/>
            <person name="Fujita N."/>
            <person name="Kawai F."/>
        </authorList>
    </citation>
    <scope>NUCLEOTIDE SEQUENCE [LARGE SCALE GENOMIC DNA]</scope>
    <source>
        <strain evidence="2">203N</strain>
        <plasmid evidence="2">unnamed2</plasmid>
    </source>
</reference>
<dbReference type="InterPro" id="IPR029063">
    <property type="entry name" value="SAM-dependent_MTases_sf"/>
</dbReference>
<keyword evidence="2" id="KW-1185">Reference proteome</keyword>
<name>A0AAC9AZP8_SPHMC</name>
<dbReference type="AlphaFoldDB" id="A0AAC9AZP8"/>
<dbReference type="Proteomes" id="UP000076088">
    <property type="component" value="Plasmid unnamed2"/>
</dbReference>
<dbReference type="EMBL" id="CP013346">
    <property type="protein sequence ID" value="AMU92954.1"/>
    <property type="molecule type" value="Genomic_DNA"/>
</dbReference>
<dbReference type="Pfam" id="PF13489">
    <property type="entry name" value="Methyltransf_23"/>
    <property type="match status" value="1"/>
</dbReference>
<gene>
    <name evidence="1" type="ORF">ATM17_40475</name>
</gene>
<organism evidence="1 2">
    <name type="scientific">Sphingopyxis macrogoltabida</name>
    <name type="common">Sphingomonas macrogoltabidus</name>
    <dbReference type="NCBI Taxonomy" id="33050"/>
    <lineage>
        <taxon>Bacteria</taxon>
        <taxon>Pseudomonadati</taxon>
        <taxon>Pseudomonadota</taxon>
        <taxon>Alphaproteobacteria</taxon>
        <taxon>Sphingomonadales</taxon>
        <taxon>Sphingomonadaceae</taxon>
        <taxon>Sphingopyxis</taxon>
    </lineage>
</organism>
<dbReference type="SUPFAM" id="SSF53335">
    <property type="entry name" value="S-adenosyl-L-methionine-dependent methyltransferases"/>
    <property type="match status" value="1"/>
</dbReference>
<geneLocation type="plasmid" evidence="1 2">
    <name>unnamed2</name>
</geneLocation>
<evidence type="ECO:0008006" key="3">
    <source>
        <dbReference type="Google" id="ProtNLM"/>
    </source>
</evidence>
<proteinExistence type="predicted"/>
<evidence type="ECO:0000313" key="1">
    <source>
        <dbReference type="EMBL" id="AMU92954.1"/>
    </source>
</evidence>
<sequence length="201" mass="21600">MAVSERSEAVDYYNRDAAGFAARYDSVSFEAVHPLLARYLPVGGAALDIGAGSGRDARALAAHGLDVTAVEPSVGLRSIGVASASGIRWIDDRLPDLARITDFGRFDLILCSAVLMLVPPTDLTKSFMTMAALLAPSGRIAINVRQPMSGEPADIFFAHSDDEILTAVATAGLVCLDRAEAGDALGREPYRWRSFIFERRR</sequence>
<dbReference type="KEGG" id="smaz:LH19_28475"/>
<keyword evidence="1" id="KW-0614">Plasmid</keyword>
<protein>
    <recommendedName>
        <fullName evidence="3">Methyltransferase domain-containing protein</fullName>
    </recommendedName>
</protein>
<accession>A0AAC9AZP8</accession>
<evidence type="ECO:0000313" key="2">
    <source>
        <dbReference type="Proteomes" id="UP000076088"/>
    </source>
</evidence>